<evidence type="ECO:0000313" key="5">
    <source>
        <dbReference type="EMBL" id="SFQ94666.1"/>
    </source>
</evidence>
<evidence type="ECO:0000256" key="2">
    <source>
        <dbReference type="ARBA" id="ARBA00023125"/>
    </source>
</evidence>
<dbReference type="Proteomes" id="UP000199302">
    <property type="component" value="Unassembled WGS sequence"/>
</dbReference>
<accession>A0A1I6CNE6</accession>
<feature type="domain" description="HTH arsR-type" evidence="4">
    <location>
        <begin position="1"/>
        <end position="95"/>
    </location>
</feature>
<organism evidence="5 6">
    <name type="scientific">Poseidonocella sedimentorum</name>
    <dbReference type="NCBI Taxonomy" id="871652"/>
    <lineage>
        <taxon>Bacteria</taxon>
        <taxon>Pseudomonadati</taxon>
        <taxon>Pseudomonadota</taxon>
        <taxon>Alphaproteobacteria</taxon>
        <taxon>Rhodobacterales</taxon>
        <taxon>Roseobacteraceae</taxon>
        <taxon>Poseidonocella</taxon>
    </lineage>
</organism>
<evidence type="ECO:0000256" key="1">
    <source>
        <dbReference type="ARBA" id="ARBA00023015"/>
    </source>
</evidence>
<keyword evidence="6" id="KW-1185">Reference proteome</keyword>
<dbReference type="PANTHER" id="PTHR43132">
    <property type="entry name" value="ARSENICAL RESISTANCE OPERON REPRESSOR ARSR-RELATED"/>
    <property type="match status" value="1"/>
</dbReference>
<dbReference type="SUPFAM" id="SSF46785">
    <property type="entry name" value="Winged helix' DNA-binding domain"/>
    <property type="match status" value="1"/>
</dbReference>
<dbReference type="GO" id="GO:0003700">
    <property type="term" value="F:DNA-binding transcription factor activity"/>
    <property type="evidence" value="ECO:0007669"/>
    <property type="project" value="InterPro"/>
</dbReference>
<dbReference type="GO" id="GO:0003677">
    <property type="term" value="F:DNA binding"/>
    <property type="evidence" value="ECO:0007669"/>
    <property type="project" value="UniProtKB-KW"/>
</dbReference>
<evidence type="ECO:0000313" key="6">
    <source>
        <dbReference type="Proteomes" id="UP000199302"/>
    </source>
</evidence>
<dbReference type="Gene3D" id="1.10.10.10">
    <property type="entry name" value="Winged helix-like DNA-binding domain superfamily/Winged helix DNA-binding domain"/>
    <property type="match status" value="1"/>
</dbReference>
<dbReference type="PROSITE" id="PS50987">
    <property type="entry name" value="HTH_ARSR_2"/>
    <property type="match status" value="1"/>
</dbReference>
<dbReference type="NCBIfam" id="NF033788">
    <property type="entry name" value="HTH_metalloreg"/>
    <property type="match status" value="1"/>
</dbReference>
<dbReference type="STRING" id="871652.SAMN04515673_10172"/>
<dbReference type="InterPro" id="IPR036388">
    <property type="entry name" value="WH-like_DNA-bd_sf"/>
</dbReference>
<dbReference type="AlphaFoldDB" id="A0A1I6CNE6"/>
<dbReference type="InterPro" id="IPR001845">
    <property type="entry name" value="HTH_ArsR_DNA-bd_dom"/>
</dbReference>
<dbReference type="PANTHER" id="PTHR43132:SF2">
    <property type="entry name" value="ARSENICAL RESISTANCE OPERON REPRESSOR ARSR-RELATED"/>
    <property type="match status" value="1"/>
</dbReference>
<dbReference type="EMBL" id="FOYI01000001">
    <property type="protein sequence ID" value="SFQ94666.1"/>
    <property type="molecule type" value="Genomic_DNA"/>
</dbReference>
<keyword evidence="3" id="KW-0804">Transcription</keyword>
<gene>
    <name evidence="5" type="ORF">SAMN04515673_10172</name>
</gene>
<sequence>MAEVDFPAGFAAMGSEARLDVLRLLVRAGPEGLSVGALGARSGIAPSTLAHHLKVLAGAGLIVQEKQGRAVVSRADYGRLEALAGYILHNCCADVECGAPAREHTHV</sequence>
<evidence type="ECO:0000259" key="4">
    <source>
        <dbReference type="PROSITE" id="PS50987"/>
    </source>
</evidence>
<dbReference type="InterPro" id="IPR036390">
    <property type="entry name" value="WH_DNA-bd_sf"/>
</dbReference>
<protein>
    <submittedName>
        <fullName evidence="5">DNA-binding transcriptional regulator, ArsR family</fullName>
    </submittedName>
</protein>
<proteinExistence type="predicted"/>
<dbReference type="InterPro" id="IPR011991">
    <property type="entry name" value="ArsR-like_HTH"/>
</dbReference>
<dbReference type="SMART" id="SM00418">
    <property type="entry name" value="HTH_ARSR"/>
    <property type="match status" value="1"/>
</dbReference>
<evidence type="ECO:0000256" key="3">
    <source>
        <dbReference type="ARBA" id="ARBA00023163"/>
    </source>
</evidence>
<keyword evidence="2 5" id="KW-0238">DNA-binding</keyword>
<dbReference type="CDD" id="cd00090">
    <property type="entry name" value="HTH_ARSR"/>
    <property type="match status" value="1"/>
</dbReference>
<dbReference type="OrthoDB" id="9804742at2"/>
<dbReference type="InterPro" id="IPR051011">
    <property type="entry name" value="Metal_resp_trans_reg"/>
</dbReference>
<dbReference type="PRINTS" id="PR00778">
    <property type="entry name" value="HTHARSR"/>
</dbReference>
<name>A0A1I6CNE6_9RHOB</name>
<dbReference type="Pfam" id="PF12840">
    <property type="entry name" value="HTH_20"/>
    <property type="match status" value="1"/>
</dbReference>
<keyword evidence="1" id="KW-0805">Transcription regulation</keyword>
<reference evidence="5 6" key="1">
    <citation type="submission" date="2016-10" db="EMBL/GenBank/DDBJ databases">
        <authorList>
            <person name="de Groot N.N."/>
        </authorList>
    </citation>
    <scope>NUCLEOTIDE SEQUENCE [LARGE SCALE GENOMIC DNA]</scope>
    <source>
        <strain evidence="6">KMM 9023,NRIC 0796,JCM 17311,KCTC 23692</strain>
    </source>
</reference>
<dbReference type="RefSeq" id="WP_092075481.1">
    <property type="nucleotide sequence ID" value="NZ_FOYI01000001.1"/>
</dbReference>